<keyword evidence="8 15" id="KW-0418">Kinase</keyword>
<protein>
    <recommendedName>
        <fullName evidence="3">mitogen-activated protein kinase</fullName>
        <ecNumber evidence="3">2.7.11.24</ecNumber>
    </recommendedName>
</protein>
<evidence type="ECO:0000256" key="8">
    <source>
        <dbReference type="ARBA" id="ARBA00022777"/>
    </source>
</evidence>
<dbReference type="SUPFAM" id="SSF56112">
    <property type="entry name" value="Protein kinase-like (PK-like)"/>
    <property type="match status" value="1"/>
</dbReference>
<evidence type="ECO:0000313" key="14">
    <source>
        <dbReference type="Proteomes" id="UP001652661"/>
    </source>
</evidence>
<gene>
    <name evidence="15" type="primary">p38c</name>
</gene>
<dbReference type="Proteomes" id="UP001652661">
    <property type="component" value="Chromosome 3R"/>
</dbReference>
<dbReference type="GO" id="GO:0005737">
    <property type="term" value="C:cytoplasm"/>
    <property type="evidence" value="ECO:0007669"/>
    <property type="project" value="UniProtKB-ARBA"/>
</dbReference>
<comment type="cofactor">
    <cofactor evidence="1">
        <name>Mg(2+)</name>
        <dbReference type="ChEBI" id="CHEBI:18420"/>
    </cofactor>
</comment>
<dbReference type="PROSITE" id="PS50011">
    <property type="entry name" value="PROTEIN_KINASE_DOM"/>
    <property type="match status" value="1"/>
</dbReference>
<dbReference type="PROSITE" id="PS00107">
    <property type="entry name" value="PROTEIN_KINASE_ATP"/>
    <property type="match status" value="1"/>
</dbReference>
<dbReference type="InterPro" id="IPR050117">
    <property type="entry name" value="MAPK"/>
</dbReference>
<dbReference type="OrthoDB" id="192887at2759"/>
<sequence>MAGFARVQVNGNEWVIPRIYEIVGPLGAGSFGQVAKARLQDTANYVAMKKLLRPFESSDHAKRVYREIRLLKHMDHVNVISLLDTFHSPSSNPNPTMNDFQQVYLVTHLMSEDLHCFTRRVELRNNEVKKIMYKILRGIKYIHSAGVLHRDLKPGNIAINHNLDVRILDFGMARLSTDIMSDHVGTMWYRAPELLFCWDQYTNAIDMWSVGCILAELIMGRALFPGTHSINQLELVLNFMGRPSEEFINGIADDGARKYVQNYRYREVYSFRQRFSQVDPMAVDLMEKMLEMIPGRRITADGAMNHPYLRDLIEPHHHLEDIAPAYDQNFENMVLPTNCWKELILNEIRNFNPPPAYAMALNQW</sequence>
<keyword evidence="14" id="KW-1185">Reference proteome</keyword>
<organism evidence="14 15">
    <name type="scientific">Drosophila kikkawai</name>
    <name type="common">Fruit fly</name>
    <dbReference type="NCBI Taxonomy" id="30033"/>
    <lineage>
        <taxon>Eukaryota</taxon>
        <taxon>Metazoa</taxon>
        <taxon>Ecdysozoa</taxon>
        <taxon>Arthropoda</taxon>
        <taxon>Hexapoda</taxon>
        <taxon>Insecta</taxon>
        <taxon>Pterygota</taxon>
        <taxon>Neoptera</taxon>
        <taxon>Endopterygota</taxon>
        <taxon>Diptera</taxon>
        <taxon>Brachycera</taxon>
        <taxon>Muscomorpha</taxon>
        <taxon>Ephydroidea</taxon>
        <taxon>Drosophilidae</taxon>
        <taxon>Drosophila</taxon>
        <taxon>Sophophora</taxon>
    </lineage>
</organism>
<dbReference type="FunFam" id="1.10.510.10:FF:000684">
    <property type="entry name" value="Mitogen-activated protein kinase"/>
    <property type="match status" value="1"/>
</dbReference>
<comment type="catalytic activity">
    <reaction evidence="11">
        <text>L-seryl-[protein] + ATP = O-phospho-L-seryl-[protein] + ADP + H(+)</text>
        <dbReference type="Rhea" id="RHEA:17989"/>
        <dbReference type="Rhea" id="RHEA-COMP:9863"/>
        <dbReference type="Rhea" id="RHEA-COMP:11604"/>
        <dbReference type="ChEBI" id="CHEBI:15378"/>
        <dbReference type="ChEBI" id="CHEBI:29999"/>
        <dbReference type="ChEBI" id="CHEBI:30616"/>
        <dbReference type="ChEBI" id="CHEBI:83421"/>
        <dbReference type="ChEBI" id="CHEBI:456216"/>
        <dbReference type="EC" id="2.7.11.24"/>
    </reaction>
</comment>
<comment type="catalytic activity">
    <reaction evidence="10">
        <text>L-threonyl-[protein] + ATP = O-phospho-L-threonyl-[protein] + ADP + H(+)</text>
        <dbReference type="Rhea" id="RHEA:46608"/>
        <dbReference type="Rhea" id="RHEA-COMP:11060"/>
        <dbReference type="Rhea" id="RHEA-COMP:11605"/>
        <dbReference type="ChEBI" id="CHEBI:15378"/>
        <dbReference type="ChEBI" id="CHEBI:30013"/>
        <dbReference type="ChEBI" id="CHEBI:30616"/>
        <dbReference type="ChEBI" id="CHEBI:61977"/>
        <dbReference type="ChEBI" id="CHEBI:456216"/>
        <dbReference type="EC" id="2.7.11.24"/>
    </reaction>
</comment>
<feature type="binding site" evidence="12">
    <location>
        <position position="49"/>
    </location>
    <ligand>
        <name>ATP</name>
        <dbReference type="ChEBI" id="CHEBI:30616"/>
    </ligand>
</feature>
<dbReference type="GO" id="GO:0004707">
    <property type="term" value="F:MAP kinase activity"/>
    <property type="evidence" value="ECO:0007669"/>
    <property type="project" value="UniProtKB-EC"/>
</dbReference>
<evidence type="ECO:0000256" key="7">
    <source>
        <dbReference type="ARBA" id="ARBA00022741"/>
    </source>
</evidence>
<keyword evidence="6" id="KW-0808">Transferase</keyword>
<keyword evidence="7 12" id="KW-0547">Nucleotide-binding</keyword>
<dbReference type="PANTHER" id="PTHR24055">
    <property type="entry name" value="MITOGEN-ACTIVATED PROTEIN KINASE"/>
    <property type="match status" value="1"/>
</dbReference>
<evidence type="ECO:0000256" key="12">
    <source>
        <dbReference type="PROSITE-ProRule" id="PRU10141"/>
    </source>
</evidence>
<dbReference type="FunFam" id="3.30.200.20:FF:000028">
    <property type="entry name" value="Mitogen-activated protein kinase"/>
    <property type="match status" value="1"/>
</dbReference>
<reference evidence="15" key="1">
    <citation type="submission" date="2025-08" db="UniProtKB">
        <authorList>
            <consortium name="RefSeq"/>
        </authorList>
    </citation>
    <scope>IDENTIFICATION</scope>
    <source>
        <strain evidence="15">14028-0561.14</strain>
        <tissue evidence="15">Whole fly</tissue>
    </source>
</reference>
<dbReference type="AlphaFoldDB" id="A0A6P4JNH8"/>
<feature type="domain" description="Protein kinase" evidence="13">
    <location>
        <begin position="20"/>
        <end position="309"/>
    </location>
</feature>
<dbReference type="SMART" id="SM00220">
    <property type="entry name" value="S_TKc"/>
    <property type="match status" value="1"/>
</dbReference>
<evidence type="ECO:0000256" key="2">
    <source>
        <dbReference type="ARBA" id="ARBA00008832"/>
    </source>
</evidence>
<keyword evidence="4" id="KW-0723">Serine/threonine-protein kinase</keyword>
<proteinExistence type="inferred from homology"/>
<evidence type="ECO:0000256" key="5">
    <source>
        <dbReference type="ARBA" id="ARBA00022553"/>
    </source>
</evidence>
<dbReference type="Pfam" id="PF00069">
    <property type="entry name" value="Pkinase"/>
    <property type="match status" value="1"/>
</dbReference>
<evidence type="ECO:0000256" key="3">
    <source>
        <dbReference type="ARBA" id="ARBA00012411"/>
    </source>
</evidence>
<evidence type="ECO:0000259" key="13">
    <source>
        <dbReference type="PROSITE" id="PS50011"/>
    </source>
</evidence>
<dbReference type="InterPro" id="IPR000719">
    <property type="entry name" value="Prot_kinase_dom"/>
</dbReference>
<evidence type="ECO:0000256" key="11">
    <source>
        <dbReference type="ARBA" id="ARBA00048312"/>
    </source>
</evidence>
<dbReference type="InterPro" id="IPR017441">
    <property type="entry name" value="Protein_kinase_ATP_BS"/>
</dbReference>
<evidence type="ECO:0000256" key="10">
    <source>
        <dbReference type="ARBA" id="ARBA00047592"/>
    </source>
</evidence>
<dbReference type="Gene3D" id="3.30.200.20">
    <property type="entry name" value="Phosphorylase Kinase, domain 1"/>
    <property type="match status" value="1"/>
</dbReference>
<name>A0A6P4JNH8_DROKI</name>
<comment type="similarity">
    <text evidence="2">Belongs to the protein kinase superfamily. CMGC Ser/Thr protein kinase family. MAP kinase subfamily.</text>
</comment>
<dbReference type="EC" id="2.7.11.24" evidence="3"/>
<evidence type="ECO:0000256" key="9">
    <source>
        <dbReference type="ARBA" id="ARBA00022840"/>
    </source>
</evidence>
<accession>A0A6P4JNH8</accession>
<evidence type="ECO:0000256" key="6">
    <source>
        <dbReference type="ARBA" id="ARBA00022679"/>
    </source>
</evidence>
<dbReference type="GO" id="GO:0005524">
    <property type="term" value="F:ATP binding"/>
    <property type="evidence" value="ECO:0007669"/>
    <property type="project" value="UniProtKB-UniRule"/>
</dbReference>
<dbReference type="Gene3D" id="1.10.510.10">
    <property type="entry name" value="Transferase(Phosphotransferase) domain 1"/>
    <property type="match status" value="1"/>
</dbReference>
<dbReference type="RefSeq" id="XP_017036258.1">
    <property type="nucleotide sequence ID" value="XM_017180769.3"/>
</dbReference>
<keyword evidence="5" id="KW-0597">Phosphoprotein</keyword>
<dbReference type="InterPro" id="IPR011009">
    <property type="entry name" value="Kinase-like_dom_sf"/>
</dbReference>
<evidence type="ECO:0000313" key="15">
    <source>
        <dbReference type="RefSeq" id="XP_017036258.1"/>
    </source>
</evidence>
<keyword evidence="9 12" id="KW-0067">ATP-binding</keyword>
<evidence type="ECO:0000256" key="4">
    <source>
        <dbReference type="ARBA" id="ARBA00022527"/>
    </source>
</evidence>
<evidence type="ECO:0000256" key="1">
    <source>
        <dbReference type="ARBA" id="ARBA00001946"/>
    </source>
</evidence>